<organism evidence="1 2">
    <name type="scientific">Wenyingzhuangia gilva</name>
    <dbReference type="NCBI Taxonomy" id="3057677"/>
    <lineage>
        <taxon>Bacteria</taxon>
        <taxon>Pseudomonadati</taxon>
        <taxon>Bacteroidota</taxon>
        <taxon>Flavobacteriia</taxon>
        <taxon>Flavobacteriales</taxon>
        <taxon>Flavobacteriaceae</taxon>
        <taxon>Wenyingzhuangia</taxon>
    </lineage>
</organism>
<dbReference type="Proteomes" id="UP001168642">
    <property type="component" value="Unassembled WGS sequence"/>
</dbReference>
<keyword evidence="2" id="KW-1185">Reference proteome</keyword>
<evidence type="ECO:0008006" key="3">
    <source>
        <dbReference type="Google" id="ProtNLM"/>
    </source>
</evidence>
<dbReference type="EMBL" id="JAUMIT010000029">
    <property type="protein sequence ID" value="MDO3696059.1"/>
    <property type="molecule type" value="Genomic_DNA"/>
</dbReference>
<proteinExistence type="predicted"/>
<evidence type="ECO:0000313" key="1">
    <source>
        <dbReference type="EMBL" id="MDO3696059.1"/>
    </source>
</evidence>
<protein>
    <recommendedName>
        <fullName evidence="3">Outer membrane protein beta-barrel domain-containing protein</fullName>
    </recommendedName>
</protein>
<evidence type="ECO:0000313" key="2">
    <source>
        <dbReference type="Proteomes" id="UP001168642"/>
    </source>
</evidence>
<gene>
    <name evidence="1" type="ORF">QVZ41_14495</name>
</gene>
<comment type="caution">
    <text evidence="1">The sequence shown here is derived from an EMBL/GenBank/DDBJ whole genome shotgun (WGS) entry which is preliminary data.</text>
</comment>
<name>A0ABT8VVR2_9FLAO</name>
<dbReference type="RefSeq" id="WP_302885365.1">
    <property type="nucleotide sequence ID" value="NZ_JAUMIT010000029.1"/>
</dbReference>
<reference evidence="1" key="1">
    <citation type="submission" date="2023-07" db="EMBL/GenBank/DDBJ databases">
        <title>Wenyingzhuangia sp. chi5 genome sequencing and assembly.</title>
        <authorList>
            <person name="Park S."/>
        </authorList>
    </citation>
    <scope>NUCLEOTIDE SEQUENCE</scope>
    <source>
        <strain evidence="1">Chi5</strain>
    </source>
</reference>
<accession>A0ABT8VVR2</accession>
<sequence>MKKIILFLFIISYFNSYCQKNNSNIFIELGGNAITYSVNYEKIIKQIKNHNLAIRIGGSYFKKKGQNNIIGIPIGVNLITNNNKNHHLDLGAGVSYSKGFIQSGTVNNNEWDSYEELFFIPSIGYRYDKLKKGINFRIAYTPLISIKILDDIDRVISENFKYSHFGIMVGYRF</sequence>